<feature type="transmembrane region" description="Helical" evidence="7">
    <location>
        <begin position="477"/>
        <end position="498"/>
    </location>
</feature>
<dbReference type="SUPFAM" id="SSF103473">
    <property type="entry name" value="MFS general substrate transporter"/>
    <property type="match status" value="1"/>
</dbReference>
<evidence type="ECO:0000313" key="9">
    <source>
        <dbReference type="Proteomes" id="UP001201262"/>
    </source>
</evidence>
<dbReference type="Gene3D" id="1.20.1250.20">
    <property type="entry name" value="MFS general substrate transporter like domains"/>
    <property type="match status" value="1"/>
</dbReference>
<feature type="transmembrane region" description="Helical" evidence="7">
    <location>
        <begin position="384"/>
        <end position="404"/>
    </location>
</feature>
<dbReference type="Pfam" id="PF07690">
    <property type="entry name" value="MFS_1"/>
    <property type="match status" value="1"/>
</dbReference>
<protein>
    <submittedName>
        <fullName evidence="8">Allantoate permease</fullName>
    </submittedName>
</protein>
<dbReference type="PANTHER" id="PTHR43791:SF29">
    <property type="entry name" value="MAJOR FACILITATOR SUPERFAMILY (MFS) PROFILE DOMAIN-CONTAINING PROTEIN"/>
    <property type="match status" value="1"/>
</dbReference>
<dbReference type="RefSeq" id="XP_046076574.1">
    <property type="nucleotide sequence ID" value="XM_046210508.1"/>
</dbReference>
<dbReference type="InterPro" id="IPR036259">
    <property type="entry name" value="MFS_trans_sf"/>
</dbReference>
<evidence type="ECO:0000256" key="4">
    <source>
        <dbReference type="ARBA" id="ARBA00022989"/>
    </source>
</evidence>
<evidence type="ECO:0000256" key="6">
    <source>
        <dbReference type="SAM" id="MobiDB-lite"/>
    </source>
</evidence>
<keyword evidence="9" id="KW-1185">Reference proteome</keyword>
<feature type="compositionally biased region" description="Basic and acidic residues" evidence="6">
    <location>
        <begin position="15"/>
        <end position="27"/>
    </location>
</feature>
<accession>A0AAD4KXU9</accession>
<dbReference type="AlphaFoldDB" id="A0AAD4KXU9"/>
<dbReference type="InterPro" id="IPR011701">
    <property type="entry name" value="MFS"/>
</dbReference>
<feature type="region of interest" description="Disordered" evidence="6">
    <location>
        <begin position="1"/>
        <end position="61"/>
    </location>
</feature>
<dbReference type="GeneID" id="70240795"/>
<evidence type="ECO:0000256" key="1">
    <source>
        <dbReference type="ARBA" id="ARBA00004141"/>
    </source>
</evidence>
<dbReference type="FunFam" id="1.20.1250.20:FF:000247">
    <property type="entry name" value="MFS general substrate transporter"/>
    <property type="match status" value="1"/>
</dbReference>
<dbReference type="EMBL" id="JAJTJA010000002">
    <property type="protein sequence ID" value="KAH8703556.1"/>
    <property type="molecule type" value="Genomic_DNA"/>
</dbReference>
<feature type="compositionally biased region" description="Basic and acidic residues" evidence="6">
    <location>
        <begin position="35"/>
        <end position="60"/>
    </location>
</feature>
<dbReference type="GO" id="GO:0022857">
    <property type="term" value="F:transmembrane transporter activity"/>
    <property type="evidence" value="ECO:0007669"/>
    <property type="project" value="InterPro"/>
</dbReference>
<feature type="transmembrane region" description="Helical" evidence="7">
    <location>
        <begin position="442"/>
        <end position="465"/>
    </location>
</feature>
<evidence type="ECO:0000256" key="2">
    <source>
        <dbReference type="ARBA" id="ARBA00022448"/>
    </source>
</evidence>
<feature type="transmembrane region" description="Helical" evidence="7">
    <location>
        <begin position="271"/>
        <end position="291"/>
    </location>
</feature>
<comment type="subcellular location">
    <subcellularLocation>
        <location evidence="1">Membrane</location>
        <topology evidence="1">Multi-pass membrane protein</topology>
    </subcellularLocation>
</comment>
<dbReference type="Proteomes" id="UP001201262">
    <property type="component" value="Unassembled WGS sequence"/>
</dbReference>
<gene>
    <name evidence="8" type="ORF">BGW36DRAFT_287411</name>
</gene>
<evidence type="ECO:0000256" key="5">
    <source>
        <dbReference type="ARBA" id="ARBA00023136"/>
    </source>
</evidence>
<keyword evidence="2" id="KW-0813">Transport</keyword>
<feature type="transmembrane region" description="Helical" evidence="7">
    <location>
        <begin position="238"/>
        <end position="259"/>
    </location>
</feature>
<feature type="transmembrane region" description="Helical" evidence="7">
    <location>
        <begin position="416"/>
        <end position="436"/>
    </location>
</feature>
<evidence type="ECO:0000256" key="7">
    <source>
        <dbReference type="SAM" id="Phobius"/>
    </source>
</evidence>
<sequence>MTRRRRSSGSSNISETERLLPSEEPRITDTSIDEPESRNPLSERRDSSISEEFTKQESYEKNPFLDPDVAEHWRRTYEESKYECRHLFDPNLTWSEEEEKRLIRLIDWNVCLWSCVMFLSLQVDRSNLGQAVSDTFLQDLGLNTNDFNWGNAIFRLSFILAELPSQFISKKIGPDRWIPTQITLWSIVAISQCALTGRWSFFVTRALLGALEGGFIPDIILWLSYFYTSTELPIRLSIFWTTLPATVTITSLLAFAIFHLSGVNGWAGWQWLFLIEGLFTLAIGITSYAMMPASAVQTKSFLRPNGWFKSSREVAIVVNRVLRDDPSKGDMNNRQPITLSQLWSAITDYHLWPLYIIGLVAFIPQTPPSIYITLILRSVGFSKFVTSLLTILPSLLYAFNLLLITYASEWLNNRSLVAIIQPMWALPFLIALRFWSGLIENAWGTFALVTVIVGGPNCHAIIVAWTSKNSNSVGARTVSSALYNMAVQAGDIIALFMYRDDDKPLYHRGNTELLMVNILVVFIFIGTKVYYTYENRRRDRIWNNMKEEEQKDYIRNSKAQGSKRLEFRFAS</sequence>
<evidence type="ECO:0000256" key="3">
    <source>
        <dbReference type="ARBA" id="ARBA00022692"/>
    </source>
</evidence>
<dbReference type="GO" id="GO:0016020">
    <property type="term" value="C:membrane"/>
    <property type="evidence" value="ECO:0007669"/>
    <property type="project" value="UniProtKB-SubCell"/>
</dbReference>
<keyword evidence="3 7" id="KW-0812">Transmembrane</keyword>
<keyword evidence="5 7" id="KW-0472">Membrane</keyword>
<comment type="caution">
    <text evidence="8">The sequence shown here is derived from an EMBL/GenBank/DDBJ whole genome shotgun (WGS) entry which is preliminary data.</text>
</comment>
<evidence type="ECO:0000313" key="8">
    <source>
        <dbReference type="EMBL" id="KAH8703556.1"/>
    </source>
</evidence>
<organism evidence="8 9">
    <name type="scientific">Talaromyces proteolyticus</name>
    <dbReference type="NCBI Taxonomy" id="1131652"/>
    <lineage>
        <taxon>Eukaryota</taxon>
        <taxon>Fungi</taxon>
        <taxon>Dikarya</taxon>
        <taxon>Ascomycota</taxon>
        <taxon>Pezizomycotina</taxon>
        <taxon>Eurotiomycetes</taxon>
        <taxon>Eurotiomycetidae</taxon>
        <taxon>Eurotiales</taxon>
        <taxon>Trichocomaceae</taxon>
        <taxon>Talaromyces</taxon>
        <taxon>Talaromyces sect. Bacilispori</taxon>
    </lineage>
</organism>
<name>A0AAD4KXU9_9EURO</name>
<keyword evidence="4 7" id="KW-1133">Transmembrane helix</keyword>
<dbReference type="PANTHER" id="PTHR43791">
    <property type="entry name" value="PERMEASE-RELATED"/>
    <property type="match status" value="1"/>
</dbReference>
<proteinExistence type="predicted"/>
<feature type="transmembrane region" description="Helical" evidence="7">
    <location>
        <begin position="513"/>
        <end position="531"/>
    </location>
</feature>
<dbReference type="FunFam" id="1.20.1250.20:FF:000106">
    <property type="entry name" value="MFS transporter, putative"/>
    <property type="match status" value="1"/>
</dbReference>
<reference evidence="8" key="1">
    <citation type="submission" date="2021-12" db="EMBL/GenBank/DDBJ databases">
        <title>Convergent genome expansion in fungi linked to evolution of root-endophyte symbiosis.</title>
        <authorList>
            <consortium name="DOE Joint Genome Institute"/>
            <person name="Ke Y.-H."/>
            <person name="Bonito G."/>
            <person name="Liao H.-L."/>
            <person name="Looney B."/>
            <person name="Rojas-Flechas A."/>
            <person name="Nash J."/>
            <person name="Hameed K."/>
            <person name="Schadt C."/>
            <person name="Martin F."/>
            <person name="Crous P.W."/>
            <person name="Miettinen O."/>
            <person name="Magnuson J.K."/>
            <person name="Labbe J."/>
            <person name="Jacobson D."/>
            <person name="Doktycz M.J."/>
            <person name="Veneault-Fourrey C."/>
            <person name="Kuo A."/>
            <person name="Mondo S."/>
            <person name="Calhoun S."/>
            <person name="Riley R."/>
            <person name="Ohm R."/>
            <person name="LaButti K."/>
            <person name="Andreopoulos B."/>
            <person name="Pangilinan J."/>
            <person name="Nolan M."/>
            <person name="Tritt A."/>
            <person name="Clum A."/>
            <person name="Lipzen A."/>
            <person name="Daum C."/>
            <person name="Barry K."/>
            <person name="Grigoriev I.V."/>
            <person name="Vilgalys R."/>
        </authorList>
    </citation>
    <scope>NUCLEOTIDE SEQUENCE</scope>
    <source>
        <strain evidence="8">PMI_201</strain>
    </source>
</reference>